<protein>
    <submittedName>
        <fullName evidence="1">Uncharacterized protein</fullName>
    </submittedName>
</protein>
<dbReference type="OrthoDB" id="10015381at2"/>
<dbReference type="Proteomes" id="UP000245977">
    <property type="component" value="Plasmid p1_010030"/>
</dbReference>
<dbReference type="STRING" id="1871111.GCA_001704615_00925"/>
<reference evidence="1" key="1">
    <citation type="submission" date="2019-08" db="EMBL/GenBank/DDBJ databases">
        <title>The complete genome of Acinetobacter defluvii strain WCHAD010030.</title>
        <authorList>
            <person name="Hu Y."/>
            <person name="Qin J."/>
            <person name="Feng Y."/>
            <person name="Zong Z."/>
        </authorList>
    </citation>
    <scope>NUCLEOTIDE SEQUENCE</scope>
    <source>
        <strain evidence="1">WCHA30</strain>
        <plasmid evidence="1">p1_010030</plasmid>
    </source>
</reference>
<dbReference type="RefSeq" id="WP_065994805.1">
    <property type="nucleotide sequence ID" value="NZ_CP029389.2"/>
</dbReference>
<geneLocation type="plasmid" evidence="1 2">
    <name>p1_010030</name>
</geneLocation>
<dbReference type="KEGG" id="adv:DJ533_00135"/>
<dbReference type="EMBL" id="CP029389">
    <property type="protein sequence ID" value="AWL27127.1"/>
    <property type="molecule type" value="Genomic_DNA"/>
</dbReference>
<evidence type="ECO:0000313" key="2">
    <source>
        <dbReference type="Proteomes" id="UP000245977"/>
    </source>
</evidence>
<keyword evidence="1" id="KW-0614">Plasmid</keyword>
<evidence type="ECO:0000313" key="1">
    <source>
        <dbReference type="EMBL" id="AWL27127.1"/>
    </source>
</evidence>
<sequence>MITWVTVWVLTVTYVNISGHSGGATSYQLQYATQNICEKQRENHKNNYKRTRCDFAQIPVYKSK</sequence>
<dbReference type="AlphaFoldDB" id="A0A2S2F851"/>
<accession>A0A2S2F851</accession>
<proteinExistence type="predicted"/>
<name>A0A2S2F851_9GAMM</name>
<organism evidence="1 2">
    <name type="scientific">Acinetobacter defluvii</name>
    <dbReference type="NCBI Taxonomy" id="1871111"/>
    <lineage>
        <taxon>Bacteria</taxon>
        <taxon>Pseudomonadati</taxon>
        <taxon>Pseudomonadota</taxon>
        <taxon>Gammaproteobacteria</taxon>
        <taxon>Moraxellales</taxon>
        <taxon>Moraxellaceae</taxon>
        <taxon>Acinetobacter</taxon>
    </lineage>
</organism>
<keyword evidence="2" id="KW-1185">Reference proteome</keyword>
<gene>
    <name evidence="1" type="ORF">DJ533_00135</name>
</gene>